<gene>
    <name evidence="5" type="primary">fumC</name>
    <name evidence="8" type="ORF">FHR96_001482</name>
</gene>
<comment type="similarity">
    <text evidence="1 5">Belongs to the class-II fumarase/aspartase family. Fumarase subfamily.</text>
</comment>
<dbReference type="PRINTS" id="PR00145">
    <property type="entry name" value="ARGSUCLYASE"/>
</dbReference>
<comment type="subunit">
    <text evidence="5">Homotetramer.</text>
</comment>
<evidence type="ECO:0000256" key="3">
    <source>
        <dbReference type="ARBA" id="ARBA00022532"/>
    </source>
</evidence>
<keyword evidence="3 5" id="KW-0816">Tricarboxylic acid cycle</keyword>
<feature type="site" description="Important for catalytic activity" evidence="5">
    <location>
        <position position="324"/>
    </location>
</feature>
<dbReference type="EC" id="4.2.1.2" evidence="5"/>
<dbReference type="FunFam" id="1.20.200.10:FF:000001">
    <property type="entry name" value="Fumarate hydratase, mitochondrial"/>
    <property type="match status" value="1"/>
</dbReference>
<feature type="active site" evidence="5">
    <location>
        <position position="311"/>
    </location>
</feature>
<keyword evidence="9" id="KW-1185">Reference proteome</keyword>
<dbReference type="Pfam" id="PF00206">
    <property type="entry name" value="Lyase_1"/>
    <property type="match status" value="1"/>
</dbReference>
<evidence type="ECO:0000256" key="2">
    <source>
        <dbReference type="ARBA" id="ARBA00022490"/>
    </source>
</evidence>
<dbReference type="InterPro" id="IPR024083">
    <property type="entry name" value="Fumarase/histidase_N"/>
</dbReference>
<dbReference type="InterPro" id="IPR018951">
    <property type="entry name" value="Fumarase_C_C"/>
</dbReference>
<dbReference type="FunFam" id="1.10.40.30:FF:000002">
    <property type="entry name" value="Fumarate hydratase class II"/>
    <property type="match status" value="1"/>
</dbReference>
<dbReference type="PANTHER" id="PTHR11444:SF22">
    <property type="entry name" value="FUMARATE HYDRATASE CLASS II"/>
    <property type="match status" value="1"/>
</dbReference>
<dbReference type="EMBL" id="JACHXM010000005">
    <property type="protein sequence ID" value="MBB3140617.1"/>
    <property type="molecule type" value="Genomic_DNA"/>
</dbReference>
<dbReference type="Gene3D" id="1.10.40.30">
    <property type="entry name" value="Fumarase/aspartase (C-terminal domain)"/>
    <property type="match status" value="1"/>
</dbReference>
<dbReference type="InterPro" id="IPR020557">
    <property type="entry name" value="Fumarate_lyase_CS"/>
</dbReference>
<evidence type="ECO:0000256" key="4">
    <source>
        <dbReference type="ARBA" id="ARBA00023239"/>
    </source>
</evidence>
<dbReference type="SUPFAM" id="SSF48557">
    <property type="entry name" value="L-aspartase-like"/>
    <property type="match status" value="1"/>
</dbReference>
<keyword evidence="4 5" id="KW-0456">Lyase</keyword>
<comment type="miscellaneous">
    <text evidence="5">There are 2 substrate-binding sites: the catalytic A site, and the non-catalytic B site that may play a role in the transfer of substrate or product between the active site and the solvent. Alternatively, the B site may bind allosteric effectors.</text>
</comment>
<feature type="binding site" evidence="5">
    <location>
        <begin position="98"/>
        <end position="100"/>
    </location>
    <ligand>
        <name>substrate</name>
    </ligand>
</feature>
<feature type="binding site" evidence="5">
    <location>
        <position position="312"/>
    </location>
    <ligand>
        <name>substrate</name>
    </ligand>
</feature>
<dbReference type="Proteomes" id="UP000525987">
    <property type="component" value="Unassembled WGS sequence"/>
</dbReference>
<dbReference type="AlphaFoldDB" id="A0A7W5BWX0"/>
<comment type="subcellular location">
    <subcellularLocation>
        <location evidence="5">Cytoplasm</location>
    </subcellularLocation>
</comment>
<comment type="caution">
    <text evidence="8">The sequence shown here is derived from an EMBL/GenBank/DDBJ whole genome shotgun (WGS) entry which is preliminary data.</text>
</comment>
<feature type="binding site" evidence="5">
    <location>
        <position position="180"/>
    </location>
    <ligand>
        <name>substrate</name>
    </ligand>
</feature>
<comment type="catalytic activity">
    <reaction evidence="5">
        <text>(S)-malate = fumarate + H2O</text>
        <dbReference type="Rhea" id="RHEA:12460"/>
        <dbReference type="ChEBI" id="CHEBI:15377"/>
        <dbReference type="ChEBI" id="CHEBI:15589"/>
        <dbReference type="ChEBI" id="CHEBI:29806"/>
        <dbReference type="EC" id="4.2.1.2"/>
    </reaction>
</comment>
<dbReference type="InterPro" id="IPR022761">
    <property type="entry name" value="Fumarate_lyase_N"/>
</dbReference>
<dbReference type="Pfam" id="PF10415">
    <property type="entry name" value="FumaraseC_C"/>
    <property type="match status" value="1"/>
</dbReference>
<feature type="domain" description="Fumarate lyase N-terminal" evidence="6">
    <location>
        <begin position="12"/>
        <end position="335"/>
    </location>
</feature>
<dbReference type="InterPro" id="IPR005677">
    <property type="entry name" value="Fum_hydII"/>
</dbReference>
<feature type="binding site" evidence="5">
    <location>
        <begin position="317"/>
        <end position="319"/>
    </location>
    <ligand>
        <name>substrate</name>
    </ligand>
</feature>
<dbReference type="GO" id="GO:0006106">
    <property type="term" value="P:fumarate metabolic process"/>
    <property type="evidence" value="ECO:0007669"/>
    <property type="project" value="InterPro"/>
</dbReference>
<dbReference type="InterPro" id="IPR008948">
    <property type="entry name" value="L-Aspartase-like"/>
</dbReference>
<comment type="caution">
    <text evidence="5">Lacks conserved residue(s) required for the propagation of feature annotation.</text>
</comment>
<dbReference type="FunFam" id="1.10.275.10:FF:000001">
    <property type="entry name" value="Fumarate hydratase, mitochondrial"/>
    <property type="match status" value="1"/>
</dbReference>
<dbReference type="Gene3D" id="1.10.275.10">
    <property type="entry name" value="Fumarase/aspartase (N-terminal domain)"/>
    <property type="match status" value="1"/>
</dbReference>
<feature type="binding site" evidence="5">
    <location>
        <begin position="132"/>
        <end position="134"/>
    </location>
    <ligand>
        <name>substrate</name>
    </ligand>
</feature>
<name>A0A7W5BWX0_9GAMM</name>
<proteinExistence type="inferred from homology"/>
<evidence type="ECO:0000259" key="7">
    <source>
        <dbReference type="Pfam" id="PF10415"/>
    </source>
</evidence>
<sequence length="459" mass="48887">MSEHRIERDSMGELEVPAEALYGAQTQRAVNNFPVSGQAMPARFIHAIARIKLAAARVNRDLGLLDEARAEAIVAAAEAVIAGDHDDQFPVDVFQTGSGTSSNMNVNEVIAHLASRDDLTVGPNDHVNMGQSSNDVIPTALHLSAALEVTRELRPALVHLHETIEVRACELDGVVKTGRTHLMDAMPLRLSQELGGWSSQVGQAIERFDSAMVRLCRLAQGGTAVGTGINAHPEFAERMARDLSQQTGLALSPNDSFFASLGSQDAAVELSGQLKGLACVIMKIANDLRWMNSGPLAGLGEIELEALQPGSSIMPGKVNPVIPESAAQAAAQVIGHDAAVTVAGQSGNFQLNVMLPLVAYNLLTSITLMRNTAWLLANRAIATFKVREDHLREPLSRNPILVTALNSVIGYDAAAAIAKQAYQAGRPILEVAEEQTDLDRAELERLLDPAALTRGGIPG</sequence>
<keyword evidence="2 5" id="KW-0963">Cytoplasm</keyword>
<evidence type="ECO:0000256" key="1">
    <source>
        <dbReference type="ARBA" id="ARBA00009084"/>
    </source>
</evidence>
<dbReference type="PANTHER" id="PTHR11444">
    <property type="entry name" value="ASPARTATEAMMONIA/ARGININOSUCCINATE/ADENYLOSUCCINATE LYASE"/>
    <property type="match status" value="1"/>
</dbReference>
<dbReference type="PRINTS" id="PR00149">
    <property type="entry name" value="FUMRATELYASE"/>
</dbReference>
<comment type="function">
    <text evidence="5">Involved in the TCA cycle. Catalyzes the stereospecific interconversion of fumarate to L-malate.</text>
</comment>
<dbReference type="HAMAP" id="MF_00743">
    <property type="entry name" value="FumaraseC"/>
    <property type="match status" value="1"/>
</dbReference>
<dbReference type="PROSITE" id="PS00163">
    <property type="entry name" value="FUMARATE_LYASES"/>
    <property type="match status" value="1"/>
</dbReference>
<evidence type="ECO:0000313" key="9">
    <source>
        <dbReference type="Proteomes" id="UP000525987"/>
    </source>
</evidence>
<protein>
    <recommendedName>
        <fullName evidence="5">Fumarate hydratase class II</fullName>
        <shortName evidence="5">Fumarase C</shortName>
        <ecNumber evidence="5">4.2.1.2</ecNumber>
    </recommendedName>
    <alternativeName>
        <fullName evidence="5">Aerobic fumarase</fullName>
    </alternativeName>
    <alternativeName>
        <fullName evidence="5">Iron-independent fumarase</fullName>
    </alternativeName>
</protein>
<evidence type="ECO:0000313" key="8">
    <source>
        <dbReference type="EMBL" id="MBB3140617.1"/>
    </source>
</evidence>
<comment type="pathway">
    <text evidence="5">Carbohydrate metabolism; tricarboxylic acid cycle; (S)-malate from fumarate: step 1/1.</text>
</comment>
<organism evidence="8 9">
    <name type="scientific">Halomonas organivorans</name>
    <dbReference type="NCBI Taxonomy" id="257772"/>
    <lineage>
        <taxon>Bacteria</taxon>
        <taxon>Pseudomonadati</taxon>
        <taxon>Pseudomonadota</taxon>
        <taxon>Gammaproteobacteria</taxon>
        <taxon>Oceanospirillales</taxon>
        <taxon>Halomonadaceae</taxon>
        <taxon>Halomonas</taxon>
    </lineage>
</organism>
<reference evidence="8 9" key="1">
    <citation type="submission" date="2020-08" db="EMBL/GenBank/DDBJ databases">
        <title>Genomic Encyclopedia of Type Strains, Phase III (KMG-III): the genomes of soil and plant-associated and newly described type strains.</title>
        <authorList>
            <person name="Whitman W."/>
        </authorList>
    </citation>
    <scope>NUCLEOTIDE SEQUENCE [LARGE SCALE GENOMIC DNA]</scope>
    <source>
        <strain evidence="8 9">CECT 5995</strain>
    </source>
</reference>
<dbReference type="RefSeq" id="WP_183387015.1">
    <property type="nucleotide sequence ID" value="NZ_JACHXM010000005.1"/>
</dbReference>
<dbReference type="GO" id="GO:0006099">
    <property type="term" value="P:tricarboxylic acid cycle"/>
    <property type="evidence" value="ECO:0007669"/>
    <property type="project" value="UniProtKB-UniRule"/>
</dbReference>
<accession>A0A7W5BWX0</accession>
<evidence type="ECO:0000256" key="5">
    <source>
        <dbReference type="HAMAP-Rule" id="MF_00743"/>
    </source>
</evidence>
<feature type="active site" description="Proton donor/acceptor" evidence="5">
    <location>
        <position position="181"/>
    </location>
</feature>
<dbReference type="InterPro" id="IPR000362">
    <property type="entry name" value="Fumarate_lyase_fam"/>
</dbReference>
<dbReference type="Gene3D" id="1.20.200.10">
    <property type="entry name" value="Fumarase/aspartase (Central domain)"/>
    <property type="match status" value="1"/>
</dbReference>
<evidence type="ECO:0000259" key="6">
    <source>
        <dbReference type="Pfam" id="PF00206"/>
    </source>
</evidence>
<feature type="domain" description="Fumarase C C-terminal" evidence="7">
    <location>
        <begin position="401"/>
        <end position="454"/>
    </location>
</feature>
<dbReference type="GO" id="GO:0005737">
    <property type="term" value="C:cytoplasm"/>
    <property type="evidence" value="ECO:0007669"/>
    <property type="project" value="UniProtKB-SubCell"/>
</dbReference>
<dbReference type="UniPathway" id="UPA00223">
    <property type="reaction ID" value="UER01007"/>
</dbReference>
<dbReference type="GO" id="GO:0004333">
    <property type="term" value="F:fumarate hydratase activity"/>
    <property type="evidence" value="ECO:0007669"/>
    <property type="project" value="UniProtKB-UniRule"/>
</dbReference>